<dbReference type="HAMAP" id="MF_00272">
    <property type="entry name" value="GcvH"/>
    <property type="match status" value="1"/>
</dbReference>
<dbReference type="GO" id="GO:0005829">
    <property type="term" value="C:cytosol"/>
    <property type="evidence" value="ECO:0007669"/>
    <property type="project" value="TreeGrafter"/>
</dbReference>
<dbReference type="Gene3D" id="2.40.50.100">
    <property type="match status" value="1"/>
</dbReference>
<keyword evidence="2 3" id="KW-0450">Lipoyl</keyword>
<dbReference type="InterPro" id="IPR002930">
    <property type="entry name" value="GCV_H"/>
</dbReference>
<organism evidence="6 7">
    <name type="scientific">Candidatus Amulumruptor caecigallinarius</name>
    <dbReference type="NCBI Taxonomy" id="2109911"/>
    <lineage>
        <taxon>Bacteria</taxon>
        <taxon>Pseudomonadati</taxon>
        <taxon>Bacteroidota</taxon>
        <taxon>Bacteroidia</taxon>
        <taxon>Bacteroidales</taxon>
        <taxon>Muribaculaceae</taxon>
        <taxon>Candidatus Amulumruptor</taxon>
    </lineage>
</organism>
<feature type="domain" description="Lipoyl-binding" evidence="5">
    <location>
        <begin position="19"/>
        <end position="100"/>
    </location>
</feature>
<sequence length="121" mass="13443">MSNTYYLQSHEYARIDGNIAYVGITKYAAGQLGNVVYVDMPEEGDDVAFGEEFGAIESVKAASDLFSPVTGTVIEPNTALVDNPRLVNEDPEANWIIKVELTEPLNLEELLTEEQYKELIK</sequence>
<dbReference type="Pfam" id="PF01597">
    <property type="entry name" value="GCV_H"/>
    <property type="match status" value="1"/>
</dbReference>
<gene>
    <name evidence="3 6" type="primary">gcvH</name>
    <name evidence="6" type="ORF">K8V47_01970</name>
</gene>
<dbReference type="GO" id="GO:0009249">
    <property type="term" value="P:protein lipoylation"/>
    <property type="evidence" value="ECO:0007669"/>
    <property type="project" value="TreeGrafter"/>
</dbReference>
<dbReference type="AlphaFoldDB" id="A0A921JI17"/>
<comment type="subunit">
    <text evidence="3">The glycine cleavage system is composed of four proteins: P, T, L and H.</text>
</comment>
<dbReference type="Proteomes" id="UP000711407">
    <property type="component" value="Unassembled WGS sequence"/>
</dbReference>
<evidence type="ECO:0000256" key="4">
    <source>
        <dbReference type="PIRSR" id="PIRSR617453-50"/>
    </source>
</evidence>
<evidence type="ECO:0000313" key="6">
    <source>
        <dbReference type="EMBL" id="HJE38519.1"/>
    </source>
</evidence>
<dbReference type="EMBL" id="DYXT01000016">
    <property type="protein sequence ID" value="HJE38519.1"/>
    <property type="molecule type" value="Genomic_DNA"/>
</dbReference>
<reference evidence="6" key="1">
    <citation type="journal article" date="2021" name="PeerJ">
        <title>Extensive microbial diversity within the chicken gut microbiome revealed by metagenomics and culture.</title>
        <authorList>
            <person name="Gilroy R."/>
            <person name="Ravi A."/>
            <person name="Getino M."/>
            <person name="Pursley I."/>
            <person name="Horton D.L."/>
            <person name="Alikhan N.F."/>
            <person name="Baker D."/>
            <person name="Gharbi K."/>
            <person name="Hall N."/>
            <person name="Watson M."/>
            <person name="Adriaenssens E.M."/>
            <person name="Foster-Nyarko E."/>
            <person name="Jarju S."/>
            <person name="Secka A."/>
            <person name="Antonio M."/>
            <person name="Oren A."/>
            <person name="Chaudhuri R.R."/>
            <person name="La Ragione R."/>
            <person name="Hildebrand F."/>
            <person name="Pallen M.J."/>
        </authorList>
    </citation>
    <scope>NUCLEOTIDE SEQUENCE</scope>
    <source>
        <strain evidence="6">4100</strain>
    </source>
</reference>
<dbReference type="SUPFAM" id="SSF51230">
    <property type="entry name" value="Single hybrid motif"/>
    <property type="match status" value="1"/>
</dbReference>
<dbReference type="PANTHER" id="PTHR11715">
    <property type="entry name" value="GLYCINE CLEAVAGE SYSTEM H PROTEIN"/>
    <property type="match status" value="1"/>
</dbReference>
<comment type="caution">
    <text evidence="6">The sequence shown here is derived from an EMBL/GenBank/DDBJ whole genome shotgun (WGS) entry which is preliminary data.</text>
</comment>
<comment type="function">
    <text evidence="3">The glycine cleavage system catalyzes the degradation of glycine. The H protein shuttles the methylamine group of glycine from the P protein to the T protein.</text>
</comment>
<dbReference type="InterPro" id="IPR011053">
    <property type="entry name" value="Single_hybrid_motif"/>
</dbReference>
<dbReference type="InterPro" id="IPR000089">
    <property type="entry name" value="Biotin_lipoyl"/>
</dbReference>
<dbReference type="InterPro" id="IPR033753">
    <property type="entry name" value="GCV_H/Fam206"/>
</dbReference>
<dbReference type="GO" id="GO:0019464">
    <property type="term" value="P:glycine decarboxylation via glycine cleavage system"/>
    <property type="evidence" value="ECO:0007669"/>
    <property type="project" value="UniProtKB-UniRule"/>
</dbReference>
<dbReference type="InterPro" id="IPR003016">
    <property type="entry name" value="2-oxoA_DH_lipoyl-BS"/>
</dbReference>
<dbReference type="NCBIfam" id="TIGR00527">
    <property type="entry name" value="gcvH"/>
    <property type="match status" value="1"/>
</dbReference>
<evidence type="ECO:0000313" key="7">
    <source>
        <dbReference type="Proteomes" id="UP000711407"/>
    </source>
</evidence>
<name>A0A921JI17_9BACT</name>
<feature type="modified residue" description="N6-lipoyllysine" evidence="3 4">
    <location>
        <position position="60"/>
    </location>
</feature>
<reference evidence="6" key="2">
    <citation type="submission" date="2021-09" db="EMBL/GenBank/DDBJ databases">
        <authorList>
            <person name="Gilroy R."/>
        </authorList>
    </citation>
    <scope>NUCLEOTIDE SEQUENCE</scope>
    <source>
        <strain evidence="6">4100</strain>
    </source>
</reference>
<dbReference type="NCBIfam" id="NF002270">
    <property type="entry name" value="PRK01202.1"/>
    <property type="match status" value="1"/>
</dbReference>
<dbReference type="GO" id="GO:0005960">
    <property type="term" value="C:glycine cleavage complex"/>
    <property type="evidence" value="ECO:0007669"/>
    <property type="project" value="InterPro"/>
</dbReference>
<protein>
    <recommendedName>
        <fullName evidence="3">Glycine cleavage system H protein</fullName>
    </recommendedName>
</protein>
<comment type="similarity">
    <text evidence="1 3">Belongs to the GcvH family.</text>
</comment>
<dbReference type="PROSITE" id="PS00189">
    <property type="entry name" value="LIPOYL"/>
    <property type="match status" value="1"/>
</dbReference>
<evidence type="ECO:0000259" key="5">
    <source>
        <dbReference type="PROSITE" id="PS50968"/>
    </source>
</evidence>
<evidence type="ECO:0000256" key="2">
    <source>
        <dbReference type="ARBA" id="ARBA00022823"/>
    </source>
</evidence>
<comment type="cofactor">
    <cofactor evidence="3">
        <name>(R)-lipoate</name>
        <dbReference type="ChEBI" id="CHEBI:83088"/>
    </cofactor>
    <text evidence="3">Binds 1 lipoyl cofactor covalently.</text>
</comment>
<evidence type="ECO:0000256" key="1">
    <source>
        <dbReference type="ARBA" id="ARBA00009249"/>
    </source>
</evidence>
<proteinExistence type="inferred from homology"/>
<evidence type="ECO:0000256" key="3">
    <source>
        <dbReference type="HAMAP-Rule" id="MF_00272"/>
    </source>
</evidence>
<dbReference type="CDD" id="cd06848">
    <property type="entry name" value="GCS_H"/>
    <property type="match status" value="1"/>
</dbReference>
<dbReference type="PANTHER" id="PTHR11715:SF3">
    <property type="entry name" value="GLYCINE CLEAVAGE SYSTEM H PROTEIN-RELATED"/>
    <property type="match status" value="1"/>
</dbReference>
<accession>A0A921JI17</accession>
<dbReference type="InterPro" id="IPR017453">
    <property type="entry name" value="GCV_H_sub"/>
</dbReference>
<dbReference type="PROSITE" id="PS50968">
    <property type="entry name" value="BIOTINYL_LIPOYL"/>
    <property type="match status" value="1"/>
</dbReference>